<dbReference type="Proteomes" id="UP000247498">
    <property type="component" value="Unassembled WGS sequence"/>
</dbReference>
<organism evidence="1 2">
    <name type="scientific">Raphidocelis subcapitata</name>
    <dbReference type="NCBI Taxonomy" id="307507"/>
    <lineage>
        <taxon>Eukaryota</taxon>
        <taxon>Viridiplantae</taxon>
        <taxon>Chlorophyta</taxon>
        <taxon>core chlorophytes</taxon>
        <taxon>Chlorophyceae</taxon>
        <taxon>CS clade</taxon>
        <taxon>Sphaeropleales</taxon>
        <taxon>Selenastraceae</taxon>
        <taxon>Raphidocelis</taxon>
    </lineage>
</organism>
<dbReference type="InParanoid" id="A0A2V0PK49"/>
<sequence>MLQALARHVLRDGARACIGSGSSGALSSGAPVGVAAGAAPSLRRAPSSVGSGVGSGSGGAIDGDAAAAAAAAAEREEVAAEIASSLRRLGLSPGTGCELGDGLAAVDVGVLVGNPPVQVRGPARRRRSAR</sequence>
<keyword evidence="2" id="KW-1185">Reference proteome</keyword>
<name>A0A2V0PK49_9CHLO</name>
<accession>A0A2V0PK49</accession>
<evidence type="ECO:0000313" key="2">
    <source>
        <dbReference type="Proteomes" id="UP000247498"/>
    </source>
</evidence>
<gene>
    <name evidence="1" type="ORF">Rsub_12325</name>
</gene>
<dbReference type="EMBL" id="BDRX01000156">
    <property type="protein sequence ID" value="GBF99392.1"/>
    <property type="molecule type" value="Genomic_DNA"/>
</dbReference>
<protein>
    <submittedName>
        <fullName evidence="1">Uncharacterized protein</fullName>
    </submittedName>
</protein>
<proteinExistence type="predicted"/>
<dbReference type="AlphaFoldDB" id="A0A2V0PK49"/>
<evidence type="ECO:0000313" key="1">
    <source>
        <dbReference type="EMBL" id="GBF99392.1"/>
    </source>
</evidence>
<comment type="caution">
    <text evidence="1">The sequence shown here is derived from an EMBL/GenBank/DDBJ whole genome shotgun (WGS) entry which is preliminary data.</text>
</comment>
<reference evidence="1 2" key="1">
    <citation type="journal article" date="2018" name="Sci. Rep.">
        <title>Raphidocelis subcapitata (=Pseudokirchneriella subcapitata) provides an insight into genome evolution and environmental adaptations in the Sphaeropleales.</title>
        <authorList>
            <person name="Suzuki S."/>
            <person name="Yamaguchi H."/>
            <person name="Nakajima N."/>
            <person name="Kawachi M."/>
        </authorList>
    </citation>
    <scope>NUCLEOTIDE SEQUENCE [LARGE SCALE GENOMIC DNA]</scope>
    <source>
        <strain evidence="1 2">NIES-35</strain>
    </source>
</reference>